<feature type="compositionally biased region" description="Acidic residues" evidence="1">
    <location>
        <begin position="143"/>
        <end position="156"/>
    </location>
</feature>
<reference evidence="2" key="1">
    <citation type="submission" date="2015-10" db="EMBL/GenBank/DDBJ databases">
        <authorList>
            <person name="Regsiter A."/>
            <person name="william w."/>
        </authorList>
    </citation>
    <scope>NUCLEOTIDE SEQUENCE</scope>
    <source>
        <strain evidence="2">Montdore</strain>
    </source>
</reference>
<dbReference type="Proteomes" id="UP001412239">
    <property type="component" value="Unassembled WGS sequence"/>
</dbReference>
<proteinExistence type="predicted"/>
<name>A0A292PYW2_9PEZI</name>
<evidence type="ECO:0000256" key="1">
    <source>
        <dbReference type="SAM" id="MobiDB-lite"/>
    </source>
</evidence>
<organism evidence="2 3">
    <name type="scientific">Tuber aestivum</name>
    <name type="common">summer truffle</name>
    <dbReference type="NCBI Taxonomy" id="59557"/>
    <lineage>
        <taxon>Eukaryota</taxon>
        <taxon>Fungi</taxon>
        <taxon>Dikarya</taxon>
        <taxon>Ascomycota</taxon>
        <taxon>Pezizomycotina</taxon>
        <taxon>Pezizomycetes</taxon>
        <taxon>Pezizales</taxon>
        <taxon>Tuberaceae</taxon>
        <taxon>Tuber</taxon>
    </lineage>
</organism>
<feature type="compositionally biased region" description="Polar residues" evidence="1">
    <location>
        <begin position="26"/>
        <end position="45"/>
    </location>
</feature>
<evidence type="ECO:0000313" key="2">
    <source>
        <dbReference type="EMBL" id="CUS11587.1"/>
    </source>
</evidence>
<dbReference type="AlphaFoldDB" id="A0A292PYW2"/>
<feature type="compositionally biased region" description="Acidic residues" evidence="1">
    <location>
        <begin position="163"/>
        <end position="175"/>
    </location>
</feature>
<feature type="region of interest" description="Disordered" evidence="1">
    <location>
        <begin position="143"/>
        <end position="180"/>
    </location>
</feature>
<accession>A0A292PYW2</accession>
<sequence length="209" mass="23679">MSGFGIVCEPPQMASPTTPRRPPTSHCYTPSRSSPLSTHTQTAPQNRFGLKMLPSPPSSPPEFLAPKRLFKPIPTSRSREEGREARRNLFLKKVRDARDKKLIKARGGEDEMMRLIFVSEQKRWEASQARTAASIPTIYEEEELGIGNEEEPDFQTEESLFMDQDETGPSDDLDEMLDRDGKELEDLLSQLDLQLDQVMPEANREVMSA</sequence>
<dbReference type="EMBL" id="LN891017">
    <property type="protein sequence ID" value="CUS11587.1"/>
    <property type="molecule type" value="Genomic_DNA"/>
</dbReference>
<protein>
    <submittedName>
        <fullName evidence="2">Uncharacterized protein</fullName>
    </submittedName>
</protein>
<feature type="region of interest" description="Disordered" evidence="1">
    <location>
        <begin position="1"/>
        <end position="85"/>
    </location>
</feature>
<gene>
    <name evidence="2" type="ORF">GSTUAT00004335001</name>
</gene>
<evidence type="ECO:0000313" key="3">
    <source>
        <dbReference type="Proteomes" id="UP001412239"/>
    </source>
</evidence>
<keyword evidence="3" id="KW-1185">Reference proteome</keyword>